<accession>A0A8J9U4P5</accession>
<protein>
    <recommendedName>
        <fullName evidence="4">tyrosinase</fullName>
        <ecNumber evidence="4">1.14.18.1</ecNumber>
    </recommendedName>
</protein>
<evidence type="ECO:0000259" key="13">
    <source>
        <dbReference type="PROSITE" id="PS00498"/>
    </source>
</evidence>
<dbReference type="InterPro" id="IPR036697">
    <property type="entry name" value="Hemocyanin_N_sf"/>
</dbReference>
<evidence type="ECO:0000256" key="1">
    <source>
        <dbReference type="ARBA" id="ARBA00001973"/>
    </source>
</evidence>
<dbReference type="Pfam" id="PF03723">
    <property type="entry name" value="Hemocyanin_C"/>
    <property type="match status" value="1"/>
</dbReference>
<reference evidence="14" key="1">
    <citation type="submission" date="2021-12" db="EMBL/GenBank/DDBJ databases">
        <authorList>
            <person name="Martin H S."/>
        </authorList>
    </citation>
    <scope>NUCLEOTIDE SEQUENCE</scope>
</reference>
<comment type="cofactor">
    <cofactor evidence="1">
        <name>Cu(2+)</name>
        <dbReference type="ChEBI" id="CHEBI:29036"/>
    </cofactor>
</comment>
<comment type="catalytic activity">
    <reaction evidence="12">
        <text>L-tyrosine + O2 = L-dopaquinone + H2O</text>
        <dbReference type="Rhea" id="RHEA:18117"/>
        <dbReference type="ChEBI" id="CHEBI:15377"/>
        <dbReference type="ChEBI" id="CHEBI:15379"/>
        <dbReference type="ChEBI" id="CHEBI:57924"/>
        <dbReference type="ChEBI" id="CHEBI:58315"/>
        <dbReference type="EC" id="1.14.18.1"/>
    </reaction>
</comment>
<dbReference type="AlphaFoldDB" id="A0A8J9U4P5"/>
<keyword evidence="9" id="KW-0503">Monooxygenase</keyword>
<evidence type="ECO:0000256" key="5">
    <source>
        <dbReference type="ARBA" id="ARBA00022525"/>
    </source>
</evidence>
<sequence>MADVVNSLLLLFDRPNEPMISLKGENKALFQLTEQHLGEDYRRNGIEINNRFGKEANEVIPVKQLKRVPQFPKARRLAQDSEFSILLPAHLEMADEVIDEMLAVPENQLQDFLSTCVFARSNLNPQLFNYCYSVALMHRKDTKNVPIQNFAETFPSKFVTSQVFASAREIAAVAAQGARRTPIIIPADYTATDLDVEHRLAYWREDIGINLHHWHWHLVYPFTSNQREIVAKDRRGELFYYMHQQVIARYNGERLINLLGRTKKFSDFTEAAPEAYFPKLDSLTTSRGWPPRQAFMRWQDLNRPEDGLLVTLADMNRWRRNIEEAIATGLVRLPNGTTQPLDIDTLGNIVEASILSPNREYYGSLHNNGHNLAGYLHDPTNRYLESFNVISDEATNMRDPFFYRWHAFIDDLFQKFKESPNNPPYERSELENPGVQITSAQIESSTGDVNTLNTFWMQSDVDLSRGLDFSDRGPVYVRFTHLNHRPFRYVINANNTGSARRATCRIFISPKFDERNLPWILNDHRKMFIEMDRFIVPLNAGQNTITRLSTQSVLTIPFEQTFRDLSAQGSNPRAPSLQSFNFCGCGWPQHMLVPKGTEAGSPYDLFVMLSNYDLDRVNNPEGNQSDCVEASSFCGLRDRLYPDRRAMGYPFDRPSRTAANIQDFILPNMSLTDITIRLQNVTEQNPRNPKT</sequence>
<dbReference type="FunFam" id="2.60.40.1520:FF:000001">
    <property type="entry name" value="Hemocyanin subunit 2"/>
    <property type="match status" value="1"/>
</dbReference>
<dbReference type="SUPFAM" id="SSF48056">
    <property type="entry name" value="Di-copper centre-containing domain"/>
    <property type="match status" value="1"/>
</dbReference>
<dbReference type="GO" id="GO:0005576">
    <property type="term" value="C:extracellular region"/>
    <property type="evidence" value="ECO:0007669"/>
    <property type="project" value="UniProtKB-SubCell"/>
</dbReference>
<dbReference type="InterPro" id="IPR002227">
    <property type="entry name" value="Tyrosinase_Cu-bd"/>
</dbReference>
<keyword evidence="15" id="KW-1185">Reference proteome</keyword>
<dbReference type="Gene3D" id="1.10.1280.10">
    <property type="entry name" value="Di-copper center containing domain from catechol oxidase"/>
    <property type="match status" value="1"/>
</dbReference>
<dbReference type="InterPro" id="IPR008922">
    <property type="entry name" value="Di-copper_centre_dom_sf"/>
</dbReference>
<comment type="similarity">
    <text evidence="3">Belongs to the tyrosinase family.</text>
</comment>
<evidence type="ECO:0000256" key="4">
    <source>
        <dbReference type="ARBA" id="ARBA00011906"/>
    </source>
</evidence>
<dbReference type="InterPro" id="IPR037020">
    <property type="entry name" value="Hemocyanin_C_sf"/>
</dbReference>
<dbReference type="InterPro" id="IPR013788">
    <property type="entry name" value="Hemocyanin/hexamerin"/>
</dbReference>
<comment type="catalytic activity">
    <reaction evidence="11">
        <text>2 L-dopa + O2 = 2 L-dopaquinone + 2 H2O</text>
        <dbReference type="Rhea" id="RHEA:34287"/>
        <dbReference type="ChEBI" id="CHEBI:15377"/>
        <dbReference type="ChEBI" id="CHEBI:15379"/>
        <dbReference type="ChEBI" id="CHEBI:57504"/>
        <dbReference type="ChEBI" id="CHEBI:57924"/>
        <dbReference type="EC" id="1.14.18.1"/>
    </reaction>
</comment>
<evidence type="ECO:0000256" key="6">
    <source>
        <dbReference type="ARBA" id="ARBA00022723"/>
    </source>
</evidence>
<dbReference type="Pfam" id="PF00372">
    <property type="entry name" value="Hemocyanin_M"/>
    <property type="match status" value="1"/>
</dbReference>
<dbReference type="InterPro" id="IPR000896">
    <property type="entry name" value="Hemocyanin/hexamerin_mid_dom"/>
</dbReference>
<organism evidence="14 15">
    <name type="scientific">Brenthis ino</name>
    <name type="common">lesser marbled fritillary</name>
    <dbReference type="NCBI Taxonomy" id="405034"/>
    <lineage>
        <taxon>Eukaryota</taxon>
        <taxon>Metazoa</taxon>
        <taxon>Ecdysozoa</taxon>
        <taxon>Arthropoda</taxon>
        <taxon>Hexapoda</taxon>
        <taxon>Insecta</taxon>
        <taxon>Pterygota</taxon>
        <taxon>Neoptera</taxon>
        <taxon>Endopterygota</taxon>
        <taxon>Lepidoptera</taxon>
        <taxon>Glossata</taxon>
        <taxon>Ditrysia</taxon>
        <taxon>Papilionoidea</taxon>
        <taxon>Nymphalidae</taxon>
        <taxon>Heliconiinae</taxon>
        <taxon>Argynnini</taxon>
        <taxon>Brenthis</taxon>
    </lineage>
</organism>
<dbReference type="Proteomes" id="UP000838878">
    <property type="component" value="Chromosome 1"/>
</dbReference>
<evidence type="ECO:0000256" key="11">
    <source>
        <dbReference type="ARBA" id="ARBA00048233"/>
    </source>
</evidence>
<keyword evidence="6" id="KW-0479">Metal-binding</keyword>
<keyword evidence="7" id="KW-0560">Oxidoreductase</keyword>
<dbReference type="InterPro" id="IPR005203">
    <property type="entry name" value="Hemocyanin_C"/>
</dbReference>
<evidence type="ECO:0000256" key="2">
    <source>
        <dbReference type="ARBA" id="ARBA00004613"/>
    </source>
</evidence>
<dbReference type="SUPFAM" id="SSF81296">
    <property type="entry name" value="E set domains"/>
    <property type="match status" value="1"/>
</dbReference>
<comment type="subcellular location">
    <subcellularLocation>
        <location evidence="2">Secreted</location>
    </subcellularLocation>
</comment>
<keyword evidence="5" id="KW-0964">Secreted</keyword>
<dbReference type="PANTHER" id="PTHR11511:SF4">
    <property type="entry name" value="PHENOLOXIDASE 2-RELATED"/>
    <property type="match status" value="1"/>
</dbReference>
<dbReference type="Pfam" id="PF03722">
    <property type="entry name" value="Hemocyanin_N"/>
    <property type="match status" value="1"/>
</dbReference>
<dbReference type="PRINTS" id="PR00187">
    <property type="entry name" value="HAEMOCYANIN"/>
</dbReference>
<keyword evidence="8" id="KW-0186">Copper</keyword>
<evidence type="ECO:0000313" key="14">
    <source>
        <dbReference type="EMBL" id="CAH0713853.1"/>
    </source>
</evidence>
<evidence type="ECO:0000256" key="7">
    <source>
        <dbReference type="ARBA" id="ARBA00023002"/>
    </source>
</evidence>
<dbReference type="InterPro" id="IPR005204">
    <property type="entry name" value="Hemocyanin_N"/>
</dbReference>
<dbReference type="OrthoDB" id="8119704at2759"/>
<dbReference type="GO" id="GO:0006583">
    <property type="term" value="P:melanin biosynthetic process from tyrosine"/>
    <property type="evidence" value="ECO:0007669"/>
    <property type="project" value="UniProtKB-ARBA"/>
</dbReference>
<dbReference type="FunFam" id="1.10.1280.10:FF:000004">
    <property type="entry name" value="Hemocyanin subunit 2"/>
    <property type="match status" value="1"/>
</dbReference>
<dbReference type="InterPro" id="IPR014756">
    <property type="entry name" value="Ig_E-set"/>
</dbReference>
<feature type="domain" description="Tyrosinase copper-binding" evidence="13">
    <location>
        <begin position="399"/>
        <end position="410"/>
    </location>
</feature>
<dbReference type="PANTHER" id="PTHR11511">
    <property type="entry name" value="LARVAL STORAGE PROTEIN/PHENOLOXIDASE"/>
    <property type="match status" value="1"/>
</dbReference>
<evidence type="ECO:0000256" key="8">
    <source>
        <dbReference type="ARBA" id="ARBA00023008"/>
    </source>
</evidence>
<name>A0A8J9U4P5_9NEOP</name>
<evidence type="ECO:0000256" key="12">
    <source>
        <dbReference type="ARBA" id="ARBA00048881"/>
    </source>
</evidence>
<dbReference type="EMBL" id="OV170221">
    <property type="protein sequence ID" value="CAH0713853.1"/>
    <property type="molecule type" value="Genomic_DNA"/>
</dbReference>
<proteinExistence type="inferred from homology"/>
<feature type="non-terminal residue" evidence="14">
    <location>
        <position position="691"/>
    </location>
</feature>
<dbReference type="GO" id="GO:0004503">
    <property type="term" value="F:tyrosinase activity"/>
    <property type="evidence" value="ECO:0007669"/>
    <property type="project" value="UniProtKB-EC"/>
</dbReference>
<gene>
    <name evidence="14" type="ORF">BINO364_LOCUS959</name>
</gene>
<dbReference type="Gene3D" id="1.20.1370.10">
    <property type="entry name" value="Hemocyanin, N-terminal domain"/>
    <property type="match status" value="1"/>
</dbReference>
<dbReference type="PROSITE" id="PS00498">
    <property type="entry name" value="TYROSINASE_2"/>
    <property type="match status" value="1"/>
</dbReference>
<dbReference type="GO" id="GO:0046872">
    <property type="term" value="F:metal ion binding"/>
    <property type="evidence" value="ECO:0007669"/>
    <property type="project" value="UniProtKB-KW"/>
</dbReference>
<dbReference type="Gene3D" id="2.60.40.1520">
    <property type="entry name" value="Hemocyanin, C-terminal domain"/>
    <property type="match status" value="1"/>
</dbReference>
<evidence type="ECO:0000313" key="15">
    <source>
        <dbReference type="Proteomes" id="UP000838878"/>
    </source>
</evidence>
<keyword evidence="10" id="KW-1015">Disulfide bond</keyword>
<evidence type="ECO:0000256" key="9">
    <source>
        <dbReference type="ARBA" id="ARBA00023033"/>
    </source>
</evidence>
<evidence type="ECO:0000256" key="10">
    <source>
        <dbReference type="ARBA" id="ARBA00023157"/>
    </source>
</evidence>
<dbReference type="EC" id="1.14.18.1" evidence="4"/>
<dbReference type="SUPFAM" id="SSF48050">
    <property type="entry name" value="Hemocyanin, N-terminal domain"/>
    <property type="match status" value="1"/>
</dbReference>
<dbReference type="PROSITE" id="PS00209">
    <property type="entry name" value="HEMOCYANIN_1"/>
    <property type="match status" value="1"/>
</dbReference>
<dbReference type="PROSITE" id="PS00210">
    <property type="entry name" value="HEMOCYANIN_2"/>
    <property type="match status" value="1"/>
</dbReference>
<evidence type="ECO:0000256" key="3">
    <source>
        <dbReference type="ARBA" id="ARBA00009928"/>
    </source>
</evidence>